<dbReference type="SUPFAM" id="SSF55298">
    <property type="entry name" value="YjgF-like"/>
    <property type="match status" value="1"/>
</dbReference>
<dbReference type="InterPro" id="IPR006175">
    <property type="entry name" value="YjgF/YER057c/UK114"/>
</dbReference>
<dbReference type="EMBL" id="FNUC01000004">
    <property type="protein sequence ID" value="SEF18740.1"/>
    <property type="molecule type" value="Genomic_DNA"/>
</dbReference>
<dbReference type="AlphaFoldDB" id="A0A1H5PY14"/>
<dbReference type="OrthoDB" id="3212792at2"/>
<evidence type="ECO:0000256" key="1">
    <source>
        <dbReference type="ARBA" id="ARBA00010552"/>
    </source>
</evidence>
<evidence type="ECO:0000313" key="3">
    <source>
        <dbReference type="Proteomes" id="UP000181980"/>
    </source>
</evidence>
<organism evidence="2 3">
    <name type="scientific">Jiangella alba</name>
    <dbReference type="NCBI Taxonomy" id="561176"/>
    <lineage>
        <taxon>Bacteria</taxon>
        <taxon>Bacillati</taxon>
        <taxon>Actinomycetota</taxon>
        <taxon>Actinomycetes</taxon>
        <taxon>Jiangellales</taxon>
        <taxon>Jiangellaceae</taxon>
        <taxon>Jiangella</taxon>
    </lineage>
</organism>
<reference evidence="3" key="1">
    <citation type="submission" date="2016-10" db="EMBL/GenBank/DDBJ databases">
        <authorList>
            <person name="Varghese N."/>
            <person name="Submissions S."/>
        </authorList>
    </citation>
    <scope>NUCLEOTIDE SEQUENCE [LARGE SCALE GENOMIC DNA]</scope>
    <source>
        <strain evidence="3">DSM 45237</strain>
    </source>
</reference>
<gene>
    <name evidence="2" type="ORF">SAMN04488561_6809</name>
</gene>
<dbReference type="Gene3D" id="3.30.1330.40">
    <property type="entry name" value="RutC-like"/>
    <property type="match status" value="1"/>
</dbReference>
<proteinExistence type="inferred from homology"/>
<accession>A0A1H5PY14</accession>
<comment type="similarity">
    <text evidence="1">Belongs to the RutC family.</text>
</comment>
<dbReference type="PANTHER" id="PTHR11803">
    <property type="entry name" value="2-IMINOBUTANOATE/2-IMINOPROPANOATE DEAMINASE RIDA"/>
    <property type="match status" value="1"/>
</dbReference>
<sequence length="146" mass="15566">MSVARDLYCYGDREAHPWSSTVAYSESVTTNGPLIFTAGQGPFDDQGDLIAPGDPAAQIRATYANLRTVLERAGGSLDGIVSQTVYLQRPEDLPVFVEVRQEFLKDPQPAVTTVRADLLVPGMLIELTAVATRGVGRTTGPTGGSK</sequence>
<dbReference type="Pfam" id="PF01042">
    <property type="entry name" value="Ribonuc_L-PSP"/>
    <property type="match status" value="1"/>
</dbReference>
<evidence type="ECO:0000313" key="2">
    <source>
        <dbReference type="EMBL" id="SEF18740.1"/>
    </source>
</evidence>
<dbReference type="PANTHER" id="PTHR11803:SF58">
    <property type="entry name" value="PROTEIN HMF1-RELATED"/>
    <property type="match status" value="1"/>
</dbReference>
<dbReference type="CDD" id="cd00448">
    <property type="entry name" value="YjgF_YER057c_UK114_family"/>
    <property type="match status" value="1"/>
</dbReference>
<dbReference type="GO" id="GO:0019239">
    <property type="term" value="F:deaminase activity"/>
    <property type="evidence" value="ECO:0007669"/>
    <property type="project" value="TreeGrafter"/>
</dbReference>
<dbReference type="Proteomes" id="UP000181980">
    <property type="component" value="Unassembled WGS sequence"/>
</dbReference>
<dbReference type="InterPro" id="IPR035959">
    <property type="entry name" value="RutC-like_sf"/>
</dbReference>
<name>A0A1H5PY14_9ACTN</name>
<dbReference type="STRING" id="561176.SAMN04488561_6809"/>
<protein>
    <submittedName>
        <fullName evidence="2">2-iminobutanoate/2-iminopropanoate deaminase</fullName>
    </submittedName>
</protein>
<dbReference type="GO" id="GO:0005829">
    <property type="term" value="C:cytosol"/>
    <property type="evidence" value="ECO:0007669"/>
    <property type="project" value="TreeGrafter"/>
</dbReference>
<keyword evidence="3" id="KW-1185">Reference proteome</keyword>